<evidence type="ECO:0000313" key="5">
    <source>
        <dbReference type="EMBL" id="ABD88257.1"/>
    </source>
</evidence>
<dbReference type="EMBL" id="CP000301">
    <property type="protein sequence ID" value="ABD88257.1"/>
    <property type="molecule type" value="Genomic_DNA"/>
</dbReference>
<feature type="signal peptide" evidence="3">
    <location>
        <begin position="1"/>
        <end position="49"/>
    </location>
</feature>
<protein>
    <submittedName>
        <fullName evidence="5">Outer membrane autotransporter barrel</fullName>
    </submittedName>
</protein>
<sequence>MFAFGADCLSVRSSCRDGRSIRRAVTRARRLGWPLACLTALCVPSAAWAQTPNLGSAANFAVLAGSAVSNTGPTTLIGSLGLSPGSSVSGFPPGMVTAPGGIYIGDAIAIQAQIDLASGYNAIASRPTTADLTGQNLGGLTLTPGVYNFASTAQLTGALTLNALGNPNAIFIFNIGSSLTTGSAASVTVIGGGLGSNVYWRVGSSATLGTTTAFVGDILALSSITLNTGANISCGSALARNGAVTLDTNTIAARAFSSCVQAALLPTDSGVTPAQSGMAGLVNNAFANAIGNGNNLPQGFLNLSALTPEMLAIVLRQLFGEGGTGIAQGGILAMNSFLSMVLNPYANGMMSDGRAGFGPAQPVVRTLGYAPDSRMATKAPAAAAIDRGLLGGSDQRWGSWGAVYGGKTETRGLTALDTSDRSSRGFGVSAGLDYRLLPDTIVGVAVGGGTTNYALGNGLGSGHSDMFQTALYSSTRIHAAYVSAAVAYAWHDVTTDQFLSVATADHLTAHFNANNLGARIEAGYRFAVPGVWMVPEFGITPYGALQAQAFRTPSYAENINSDFARSFAARTETAVRTELGAWFDQANLLDDGNVLILRSRAAWAHDRTSTPTMNAAFLALPGSNFTVYGATPAGDLLLATVASELRFRNGFSVAAQLDGEFAERATRYGGTGRVRYSW</sequence>
<accession>Q214C9</accession>
<gene>
    <name evidence="5" type="ordered locus">RPC_2708</name>
</gene>
<comment type="similarity">
    <text evidence="1">Belongs to the ice-binding protein family.</text>
</comment>
<dbReference type="KEGG" id="rpc:RPC_2708"/>
<feature type="domain" description="Autotransporter" evidence="4">
    <location>
        <begin position="392"/>
        <end position="678"/>
    </location>
</feature>
<organism evidence="5">
    <name type="scientific">Rhodopseudomonas palustris (strain BisB18)</name>
    <dbReference type="NCBI Taxonomy" id="316056"/>
    <lineage>
        <taxon>Bacteria</taxon>
        <taxon>Pseudomonadati</taxon>
        <taxon>Pseudomonadota</taxon>
        <taxon>Alphaproteobacteria</taxon>
        <taxon>Hyphomicrobiales</taxon>
        <taxon>Nitrobacteraceae</taxon>
        <taxon>Rhodopseudomonas</taxon>
    </lineage>
</organism>
<name>Q214C9_RHOPB</name>
<dbReference type="AlphaFoldDB" id="Q214C9"/>
<dbReference type="Gene3D" id="2.40.128.130">
    <property type="entry name" value="Autotransporter beta-domain"/>
    <property type="match status" value="1"/>
</dbReference>
<dbReference type="HOGENOM" id="CLU_405366_0_0_5"/>
<dbReference type="OrthoDB" id="7195851at2"/>
<dbReference type="STRING" id="316056.RPC_2708"/>
<reference evidence="5" key="1">
    <citation type="submission" date="2006-03" db="EMBL/GenBank/DDBJ databases">
        <title>Complete sequence of Rhodopseudomonas palustris BisB18.</title>
        <authorList>
            <consortium name="US DOE Joint Genome Institute"/>
            <person name="Copeland A."/>
            <person name="Lucas S."/>
            <person name="Lapidus A."/>
            <person name="Barry K."/>
            <person name="Detter J.C."/>
            <person name="Glavina del Rio T."/>
            <person name="Hammon N."/>
            <person name="Israni S."/>
            <person name="Dalin E."/>
            <person name="Tice H."/>
            <person name="Pitluck S."/>
            <person name="Chain P."/>
            <person name="Malfatti S."/>
            <person name="Shin M."/>
            <person name="Vergez L."/>
            <person name="Schmutz J."/>
            <person name="Larimer F."/>
            <person name="Land M."/>
            <person name="Hauser L."/>
            <person name="Pelletier D.A."/>
            <person name="Kyrpides N."/>
            <person name="Anderson I."/>
            <person name="Oda Y."/>
            <person name="Harwood C.S."/>
            <person name="Richardson P."/>
        </authorList>
    </citation>
    <scope>NUCLEOTIDE SEQUENCE [LARGE SCALE GENOMIC DNA]</scope>
    <source>
        <strain evidence="5">BisB18</strain>
    </source>
</reference>
<feature type="chain" id="PRO_5004199549" evidence="3">
    <location>
        <begin position="50"/>
        <end position="678"/>
    </location>
</feature>
<proteinExistence type="inferred from homology"/>
<dbReference type="Pfam" id="PF03797">
    <property type="entry name" value="Autotransporter"/>
    <property type="match status" value="1"/>
</dbReference>
<dbReference type="InterPro" id="IPR021884">
    <property type="entry name" value="Ice-bd_prot"/>
</dbReference>
<dbReference type="InterPro" id="IPR005546">
    <property type="entry name" value="Autotransporte_beta"/>
</dbReference>
<evidence type="ECO:0000256" key="3">
    <source>
        <dbReference type="SAM" id="SignalP"/>
    </source>
</evidence>
<dbReference type="SUPFAM" id="SSF103515">
    <property type="entry name" value="Autotransporter"/>
    <property type="match status" value="1"/>
</dbReference>
<dbReference type="eggNOG" id="COG4625">
    <property type="taxonomic scope" value="Bacteria"/>
</dbReference>
<evidence type="ECO:0000256" key="1">
    <source>
        <dbReference type="ARBA" id="ARBA00005445"/>
    </source>
</evidence>
<dbReference type="SMART" id="SM00869">
    <property type="entry name" value="Autotransporter"/>
    <property type="match status" value="1"/>
</dbReference>
<evidence type="ECO:0000259" key="4">
    <source>
        <dbReference type="PROSITE" id="PS51208"/>
    </source>
</evidence>
<evidence type="ECO:0000256" key="2">
    <source>
        <dbReference type="ARBA" id="ARBA00022729"/>
    </source>
</evidence>
<dbReference type="PROSITE" id="PS51208">
    <property type="entry name" value="AUTOTRANSPORTER"/>
    <property type="match status" value="1"/>
</dbReference>
<dbReference type="InterPro" id="IPR036709">
    <property type="entry name" value="Autotransporte_beta_dom_sf"/>
</dbReference>
<dbReference type="RefSeq" id="WP_011473153.1">
    <property type="nucleotide sequence ID" value="NC_007925.1"/>
</dbReference>
<dbReference type="Pfam" id="PF11999">
    <property type="entry name" value="Ice_binding"/>
    <property type="match status" value="1"/>
</dbReference>
<keyword evidence="2 3" id="KW-0732">Signal</keyword>